<sequence length="199" mass="21049">MSTSMFARPAPLIAVALAVVATLTACGDLHAPDATAGATPGASGASSPSAPGASPYVEPGAGDGAPHHDENNAYRRAGEMAPAHAADAGREAARIRPVLERLWKQREWDPATVRTALLRLGYEEERVAKDGRRLGGTLTVTGMSTRWKDDGYVTPEGARVALRVHDDACVTAFLQKSNFDVRINGPYPETGCFEPPYGH</sequence>
<dbReference type="AlphaFoldDB" id="A0A0M2GKT0"/>
<organism evidence="3 4">
    <name type="scientific">Streptomyces variegatus</name>
    <dbReference type="NCBI Taxonomy" id="284040"/>
    <lineage>
        <taxon>Bacteria</taxon>
        <taxon>Bacillati</taxon>
        <taxon>Actinomycetota</taxon>
        <taxon>Actinomycetes</taxon>
        <taxon>Kitasatosporales</taxon>
        <taxon>Streptomycetaceae</taxon>
        <taxon>Streptomyces</taxon>
    </lineage>
</organism>
<feature type="chain" id="PRO_5039514816" description="Lipoprotein" evidence="2">
    <location>
        <begin position="32"/>
        <end position="199"/>
    </location>
</feature>
<evidence type="ECO:0000313" key="3">
    <source>
        <dbReference type="EMBL" id="KJK35795.1"/>
    </source>
</evidence>
<evidence type="ECO:0000256" key="1">
    <source>
        <dbReference type="SAM" id="MobiDB-lite"/>
    </source>
</evidence>
<gene>
    <name evidence="3" type="ORF">UK15_29890</name>
</gene>
<keyword evidence="2" id="KW-0732">Signal</keyword>
<evidence type="ECO:0000313" key="4">
    <source>
        <dbReference type="Proteomes" id="UP000034786"/>
    </source>
</evidence>
<dbReference type="Proteomes" id="UP000034786">
    <property type="component" value="Unassembled WGS sequence"/>
</dbReference>
<reference evidence="4" key="1">
    <citation type="submission" date="2015-02" db="EMBL/GenBank/DDBJ databases">
        <authorList>
            <person name="Ju K.-S."/>
            <person name="Doroghazi J.R."/>
            <person name="Metcalf W."/>
        </authorList>
    </citation>
    <scope>NUCLEOTIDE SEQUENCE [LARGE SCALE GENOMIC DNA]</scope>
    <source>
        <strain evidence="4">NRRL B-16380</strain>
    </source>
</reference>
<name>A0A0M2GKT0_9ACTN</name>
<feature type="region of interest" description="Disordered" evidence="1">
    <location>
        <begin position="36"/>
        <end position="71"/>
    </location>
</feature>
<feature type="signal peptide" evidence="2">
    <location>
        <begin position="1"/>
        <end position="31"/>
    </location>
</feature>
<comment type="caution">
    <text evidence="3">The sequence shown here is derived from an EMBL/GenBank/DDBJ whole genome shotgun (WGS) entry which is preliminary data.</text>
</comment>
<proteinExistence type="predicted"/>
<dbReference type="RefSeq" id="WP_031142317.1">
    <property type="nucleotide sequence ID" value="NZ_JYJH01000027.1"/>
</dbReference>
<evidence type="ECO:0008006" key="5">
    <source>
        <dbReference type="Google" id="ProtNLM"/>
    </source>
</evidence>
<dbReference type="EMBL" id="JYJH01000027">
    <property type="protein sequence ID" value="KJK35795.1"/>
    <property type="molecule type" value="Genomic_DNA"/>
</dbReference>
<feature type="compositionally biased region" description="Low complexity" evidence="1">
    <location>
        <begin position="36"/>
        <end position="55"/>
    </location>
</feature>
<dbReference type="STRING" id="284040.UK15_29890"/>
<protein>
    <recommendedName>
        <fullName evidence="5">Lipoprotein</fullName>
    </recommendedName>
</protein>
<keyword evidence="4" id="KW-1185">Reference proteome</keyword>
<accession>A0A0M2GKT0</accession>
<evidence type="ECO:0000256" key="2">
    <source>
        <dbReference type="SAM" id="SignalP"/>
    </source>
</evidence>
<dbReference type="PATRIC" id="fig|284040.3.peg.4367"/>